<evidence type="ECO:0000256" key="11">
    <source>
        <dbReference type="ARBA" id="ARBA00023209"/>
    </source>
</evidence>
<comment type="similarity">
    <text evidence="2">Belongs to the CDS family.</text>
</comment>
<keyword evidence="11" id="KW-0594">Phospholipid biosynthesis</keyword>
<keyword evidence="10 13" id="KW-0472">Membrane</keyword>
<evidence type="ECO:0000256" key="1">
    <source>
        <dbReference type="ARBA" id="ARBA00004651"/>
    </source>
</evidence>
<dbReference type="PANTHER" id="PTHR46382:SF1">
    <property type="entry name" value="PHOSPHATIDATE CYTIDYLYLTRANSFERASE"/>
    <property type="match status" value="1"/>
</dbReference>
<feature type="transmembrane region" description="Helical" evidence="13">
    <location>
        <begin position="192"/>
        <end position="211"/>
    </location>
</feature>
<dbReference type="EMBL" id="UINC01008109">
    <property type="protein sequence ID" value="SVA36550.1"/>
    <property type="molecule type" value="Genomic_DNA"/>
</dbReference>
<dbReference type="PANTHER" id="PTHR46382">
    <property type="entry name" value="PHOSPHATIDATE CYTIDYLYLTRANSFERASE"/>
    <property type="match status" value="1"/>
</dbReference>
<dbReference type="GO" id="GO:0004605">
    <property type="term" value="F:phosphatidate cytidylyltransferase activity"/>
    <property type="evidence" value="ECO:0007669"/>
    <property type="project" value="TreeGrafter"/>
</dbReference>
<accession>A0A381V8C2</accession>
<dbReference type="GO" id="GO:0016024">
    <property type="term" value="P:CDP-diacylglycerol biosynthetic process"/>
    <property type="evidence" value="ECO:0007669"/>
    <property type="project" value="TreeGrafter"/>
</dbReference>
<feature type="transmembrane region" description="Helical" evidence="13">
    <location>
        <begin position="77"/>
        <end position="99"/>
    </location>
</feature>
<evidence type="ECO:0000256" key="9">
    <source>
        <dbReference type="ARBA" id="ARBA00023098"/>
    </source>
</evidence>
<evidence type="ECO:0000256" key="8">
    <source>
        <dbReference type="ARBA" id="ARBA00022989"/>
    </source>
</evidence>
<evidence type="ECO:0000256" key="2">
    <source>
        <dbReference type="ARBA" id="ARBA00010185"/>
    </source>
</evidence>
<keyword evidence="6 13" id="KW-0812">Transmembrane</keyword>
<dbReference type="AlphaFoldDB" id="A0A381V8C2"/>
<feature type="transmembrane region" description="Helical" evidence="13">
    <location>
        <begin position="111"/>
        <end position="133"/>
    </location>
</feature>
<gene>
    <name evidence="14" type="ORF">METZ01_LOCUS89404</name>
</gene>
<evidence type="ECO:0008006" key="15">
    <source>
        <dbReference type="Google" id="ProtNLM"/>
    </source>
</evidence>
<comment type="subcellular location">
    <subcellularLocation>
        <location evidence="1">Cell membrane</location>
        <topology evidence="1">Multi-pass membrane protein</topology>
    </subcellularLocation>
</comment>
<feature type="transmembrane region" description="Helical" evidence="13">
    <location>
        <begin position="51"/>
        <end position="71"/>
    </location>
</feature>
<dbReference type="GO" id="GO:0005886">
    <property type="term" value="C:plasma membrane"/>
    <property type="evidence" value="ECO:0007669"/>
    <property type="project" value="UniProtKB-SubCell"/>
</dbReference>
<evidence type="ECO:0000256" key="5">
    <source>
        <dbReference type="ARBA" id="ARBA00022679"/>
    </source>
</evidence>
<evidence type="ECO:0000256" key="3">
    <source>
        <dbReference type="ARBA" id="ARBA00022475"/>
    </source>
</evidence>
<evidence type="ECO:0000256" key="12">
    <source>
        <dbReference type="ARBA" id="ARBA00023264"/>
    </source>
</evidence>
<dbReference type="InterPro" id="IPR000374">
    <property type="entry name" value="PC_trans"/>
</dbReference>
<protein>
    <recommendedName>
        <fullName evidence="15">Phosphatidate cytidylyltransferase</fullName>
    </recommendedName>
</protein>
<feature type="transmembrane region" description="Helical" evidence="13">
    <location>
        <begin position="153"/>
        <end position="171"/>
    </location>
</feature>
<keyword evidence="4" id="KW-0444">Lipid biosynthesis</keyword>
<feature type="transmembrane region" description="Helical" evidence="13">
    <location>
        <begin position="12"/>
        <end position="39"/>
    </location>
</feature>
<keyword evidence="8 13" id="KW-1133">Transmembrane helix</keyword>
<evidence type="ECO:0000313" key="14">
    <source>
        <dbReference type="EMBL" id="SVA36550.1"/>
    </source>
</evidence>
<sequence length="284" mass="29829">MLLRSLTALVGIPVLVAAIWLGAPWLTVLVVAVGLAAIWELYRMTPALIGPLPVLLGAAWVAALLLGAQAASGRDNFLVISSGVIAAGSFTALLWFIAFYRGDDLAGKRRFPIGLAYLVLGPIYAGFLLATALMLREITGSEDEASANLGRNWLLFALLVTFAVDTAAFLVGRAVGIRPMAPSISPNKTWEGSVGGLVAGVVVALVFGLVFDLDIPAWQQSVIGAVVGVVAQWGDLIESKLKRLADVKDSGSIIPGHGGLLDRLDSMLLSLPAVYFLVVTVFVP</sequence>
<evidence type="ECO:0000256" key="10">
    <source>
        <dbReference type="ARBA" id="ARBA00023136"/>
    </source>
</evidence>
<dbReference type="Pfam" id="PF01148">
    <property type="entry name" value="CTP_transf_1"/>
    <property type="match status" value="1"/>
</dbReference>
<name>A0A381V8C2_9ZZZZ</name>
<evidence type="ECO:0000256" key="7">
    <source>
        <dbReference type="ARBA" id="ARBA00022695"/>
    </source>
</evidence>
<keyword evidence="5" id="KW-0808">Transferase</keyword>
<dbReference type="PROSITE" id="PS01315">
    <property type="entry name" value="CDS"/>
    <property type="match status" value="1"/>
</dbReference>
<proteinExistence type="inferred from homology"/>
<evidence type="ECO:0000256" key="6">
    <source>
        <dbReference type="ARBA" id="ARBA00022692"/>
    </source>
</evidence>
<evidence type="ECO:0000256" key="13">
    <source>
        <dbReference type="SAM" id="Phobius"/>
    </source>
</evidence>
<organism evidence="14">
    <name type="scientific">marine metagenome</name>
    <dbReference type="NCBI Taxonomy" id="408172"/>
    <lineage>
        <taxon>unclassified sequences</taxon>
        <taxon>metagenomes</taxon>
        <taxon>ecological metagenomes</taxon>
    </lineage>
</organism>
<keyword evidence="3" id="KW-1003">Cell membrane</keyword>
<keyword evidence="12" id="KW-1208">Phospholipid metabolism</keyword>
<reference evidence="14" key="1">
    <citation type="submission" date="2018-05" db="EMBL/GenBank/DDBJ databases">
        <authorList>
            <person name="Lanie J.A."/>
            <person name="Ng W.-L."/>
            <person name="Kazmierczak K.M."/>
            <person name="Andrzejewski T.M."/>
            <person name="Davidsen T.M."/>
            <person name="Wayne K.J."/>
            <person name="Tettelin H."/>
            <person name="Glass J.I."/>
            <person name="Rusch D."/>
            <person name="Podicherti R."/>
            <person name="Tsui H.-C.T."/>
            <person name="Winkler M.E."/>
        </authorList>
    </citation>
    <scope>NUCLEOTIDE SEQUENCE</scope>
</reference>
<keyword evidence="7" id="KW-0548">Nucleotidyltransferase</keyword>
<evidence type="ECO:0000256" key="4">
    <source>
        <dbReference type="ARBA" id="ARBA00022516"/>
    </source>
</evidence>
<keyword evidence="9" id="KW-0443">Lipid metabolism</keyword>
<feature type="transmembrane region" description="Helical" evidence="13">
    <location>
        <begin position="266"/>
        <end position="283"/>
    </location>
</feature>